<feature type="transmembrane region" description="Helical" evidence="19">
    <location>
        <begin position="270"/>
        <end position="289"/>
    </location>
</feature>
<evidence type="ECO:0000256" key="17">
    <source>
        <dbReference type="ARBA" id="ARBA00048623"/>
    </source>
</evidence>
<evidence type="ECO:0000256" key="11">
    <source>
        <dbReference type="ARBA" id="ARBA00022842"/>
    </source>
</evidence>
<organism evidence="21 22">
    <name type="scientific">Roseibium aggregatum</name>
    <dbReference type="NCBI Taxonomy" id="187304"/>
    <lineage>
        <taxon>Bacteria</taxon>
        <taxon>Pseudomonadati</taxon>
        <taxon>Pseudomonadota</taxon>
        <taxon>Alphaproteobacteria</taxon>
        <taxon>Hyphomicrobiales</taxon>
        <taxon>Stappiaceae</taxon>
        <taxon>Roseibium</taxon>
    </lineage>
</organism>
<dbReference type="AlphaFoldDB" id="A0A0M6XZ85"/>
<feature type="transmembrane region" description="Helical" evidence="19">
    <location>
        <begin position="71"/>
        <end position="91"/>
    </location>
</feature>
<evidence type="ECO:0000256" key="6">
    <source>
        <dbReference type="ARBA" id="ARBA00015850"/>
    </source>
</evidence>
<dbReference type="GO" id="GO:0009236">
    <property type="term" value="P:cobalamin biosynthetic process"/>
    <property type="evidence" value="ECO:0007669"/>
    <property type="project" value="UniProtKB-UniRule"/>
</dbReference>
<dbReference type="EC" id="2.7.8.26" evidence="5 19"/>
<keyword evidence="10 19" id="KW-0812">Transmembrane</keyword>
<dbReference type="PANTHER" id="PTHR34148:SF1">
    <property type="entry name" value="ADENOSYLCOBINAMIDE-GDP RIBAZOLETRANSFERASE"/>
    <property type="match status" value="1"/>
</dbReference>
<evidence type="ECO:0000256" key="9">
    <source>
        <dbReference type="ARBA" id="ARBA00022679"/>
    </source>
</evidence>
<feature type="compositionally biased region" description="Basic and acidic residues" evidence="20">
    <location>
        <begin position="13"/>
        <end position="24"/>
    </location>
</feature>
<evidence type="ECO:0000256" key="16">
    <source>
        <dbReference type="ARBA" id="ARBA00032853"/>
    </source>
</evidence>
<comment type="catalytic activity">
    <reaction evidence="17 19">
        <text>alpha-ribazole + adenosylcob(III)inamide-GDP = adenosylcob(III)alamin + GMP + H(+)</text>
        <dbReference type="Rhea" id="RHEA:16049"/>
        <dbReference type="ChEBI" id="CHEBI:10329"/>
        <dbReference type="ChEBI" id="CHEBI:15378"/>
        <dbReference type="ChEBI" id="CHEBI:18408"/>
        <dbReference type="ChEBI" id="CHEBI:58115"/>
        <dbReference type="ChEBI" id="CHEBI:60487"/>
        <dbReference type="EC" id="2.7.8.26"/>
    </reaction>
</comment>
<comment type="similarity">
    <text evidence="4 19">Belongs to the CobS family.</text>
</comment>
<feature type="region of interest" description="Disordered" evidence="20">
    <location>
        <begin position="1"/>
        <end position="24"/>
    </location>
</feature>
<evidence type="ECO:0000256" key="1">
    <source>
        <dbReference type="ARBA" id="ARBA00001946"/>
    </source>
</evidence>
<dbReference type="GO" id="GO:0051073">
    <property type="term" value="F:adenosylcobinamide-GDP ribazoletransferase activity"/>
    <property type="evidence" value="ECO:0007669"/>
    <property type="project" value="UniProtKB-UniRule"/>
</dbReference>
<keyword evidence="11 19" id="KW-0460">Magnesium</keyword>
<dbReference type="UniPathway" id="UPA00148">
    <property type="reaction ID" value="UER00238"/>
</dbReference>
<evidence type="ECO:0000313" key="22">
    <source>
        <dbReference type="Proteomes" id="UP000048926"/>
    </source>
</evidence>
<evidence type="ECO:0000313" key="21">
    <source>
        <dbReference type="EMBL" id="CTQ41939.1"/>
    </source>
</evidence>
<comment type="catalytic activity">
    <reaction evidence="18 19">
        <text>alpha-ribazole 5'-phosphate + adenosylcob(III)inamide-GDP = adenosylcob(III)alamin 5'-phosphate + GMP + H(+)</text>
        <dbReference type="Rhea" id="RHEA:23560"/>
        <dbReference type="ChEBI" id="CHEBI:15378"/>
        <dbReference type="ChEBI" id="CHEBI:57918"/>
        <dbReference type="ChEBI" id="CHEBI:58115"/>
        <dbReference type="ChEBI" id="CHEBI:60487"/>
        <dbReference type="ChEBI" id="CHEBI:60493"/>
        <dbReference type="EC" id="2.7.8.26"/>
    </reaction>
</comment>
<evidence type="ECO:0000256" key="3">
    <source>
        <dbReference type="ARBA" id="ARBA00004663"/>
    </source>
</evidence>
<evidence type="ECO:0000256" key="10">
    <source>
        <dbReference type="ARBA" id="ARBA00022692"/>
    </source>
</evidence>
<dbReference type="InterPro" id="IPR003805">
    <property type="entry name" value="CobS"/>
</dbReference>
<comment type="pathway">
    <text evidence="3 19">Cofactor biosynthesis; adenosylcobalamin biosynthesis; adenosylcobalamin from cob(II)yrinate a,c-diamide: step 7/7.</text>
</comment>
<evidence type="ECO:0000256" key="13">
    <source>
        <dbReference type="ARBA" id="ARBA00023136"/>
    </source>
</evidence>
<keyword evidence="22" id="KW-1185">Reference proteome</keyword>
<dbReference type="OrthoDB" id="9794626at2"/>
<feature type="transmembrane region" description="Helical" evidence="19">
    <location>
        <begin position="221"/>
        <end position="250"/>
    </location>
</feature>
<dbReference type="Proteomes" id="UP000048926">
    <property type="component" value="Unassembled WGS sequence"/>
</dbReference>
<dbReference type="RefSeq" id="WP_055653838.1">
    <property type="nucleotide sequence ID" value="NZ_CXST01000001.1"/>
</dbReference>
<evidence type="ECO:0000256" key="14">
    <source>
        <dbReference type="ARBA" id="ARBA00025228"/>
    </source>
</evidence>
<reference evidence="22" key="1">
    <citation type="submission" date="2015-07" db="EMBL/GenBank/DDBJ databases">
        <authorList>
            <person name="Rodrigo-Torres Lidia"/>
            <person name="Arahal R.David."/>
        </authorList>
    </citation>
    <scope>NUCLEOTIDE SEQUENCE [LARGE SCALE GENOMIC DNA]</scope>
    <source>
        <strain evidence="22">CECT 4801</strain>
    </source>
</reference>
<dbReference type="EMBL" id="CXST01000001">
    <property type="protein sequence ID" value="CTQ41939.1"/>
    <property type="molecule type" value="Genomic_DNA"/>
</dbReference>
<keyword evidence="7 19" id="KW-1003">Cell membrane</keyword>
<feature type="compositionally biased region" description="Acidic residues" evidence="20">
    <location>
        <begin position="1"/>
        <end position="11"/>
    </location>
</feature>
<evidence type="ECO:0000256" key="12">
    <source>
        <dbReference type="ARBA" id="ARBA00022989"/>
    </source>
</evidence>
<feature type="transmembrane region" description="Helical" evidence="19">
    <location>
        <begin position="97"/>
        <end position="115"/>
    </location>
</feature>
<keyword evidence="12 19" id="KW-1133">Transmembrane helix</keyword>
<evidence type="ECO:0000256" key="5">
    <source>
        <dbReference type="ARBA" id="ARBA00013200"/>
    </source>
</evidence>
<protein>
    <recommendedName>
        <fullName evidence="6 19">Adenosylcobinamide-GDP ribazoletransferase</fullName>
        <ecNumber evidence="5 19">2.7.8.26</ecNumber>
    </recommendedName>
    <alternativeName>
        <fullName evidence="16 19">Cobalamin synthase</fullName>
    </alternativeName>
    <alternativeName>
        <fullName evidence="15 19">Cobalamin-5'-phosphate synthase</fullName>
    </alternativeName>
</protein>
<gene>
    <name evidence="21" type="primary">cobS_1</name>
    <name evidence="19" type="synonym">cobS</name>
    <name evidence="21" type="ORF">LAL4801_00359</name>
</gene>
<dbReference type="STRING" id="187304.B0E33_28280"/>
<evidence type="ECO:0000256" key="4">
    <source>
        <dbReference type="ARBA" id="ARBA00010561"/>
    </source>
</evidence>
<comment type="function">
    <text evidence="14 19">Joins adenosylcobinamide-GDP and alpha-ribazole to generate adenosylcobalamin (Ado-cobalamin). Also synthesizes adenosylcobalamin 5'-phosphate from adenosylcobinamide-GDP and alpha-ribazole 5'-phosphate.</text>
</comment>
<accession>A0A0M6XZ85</accession>
<keyword evidence="9 19" id="KW-0808">Transferase</keyword>
<dbReference type="Pfam" id="PF02654">
    <property type="entry name" value="CobS"/>
    <property type="match status" value="1"/>
</dbReference>
<keyword evidence="13 19" id="KW-0472">Membrane</keyword>
<evidence type="ECO:0000256" key="7">
    <source>
        <dbReference type="ARBA" id="ARBA00022475"/>
    </source>
</evidence>
<dbReference type="GO" id="GO:0005886">
    <property type="term" value="C:plasma membrane"/>
    <property type="evidence" value="ECO:0007669"/>
    <property type="project" value="UniProtKB-SubCell"/>
</dbReference>
<keyword evidence="8 19" id="KW-0169">Cobalamin biosynthesis</keyword>
<evidence type="ECO:0000256" key="20">
    <source>
        <dbReference type="SAM" id="MobiDB-lite"/>
    </source>
</evidence>
<dbReference type="PANTHER" id="PTHR34148">
    <property type="entry name" value="ADENOSYLCOBINAMIDE-GDP RIBAZOLETRANSFERASE"/>
    <property type="match status" value="1"/>
</dbReference>
<evidence type="ECO:0000256" key="18">
    <source>
        <dbReference type="ARBA" id="ARBA00049504"/>
    </source>
</evidence>
<feature type="transmembrane region" description="Helical" evidence="19">
    <location>
        <begin position="145"/>
        <end position="168"/>
    </location>
</feature>
<evidence type="ECO:0000256" key="8">
    <source>
        <dbReference type="ARBA" id="ARBA00022573"/>
    </source>
</evidence>
<dbReference type="HAMAP" id="MF_00719">
    <property type="entry name" value="CobS"/>
    <property type="match status" value="1"/>
</dbReference>
<comment type="subcellular location">
    <subcellularLocation>
        <location evidence="2 19">Cell membrane</location>
        <topology evidence="2 19">Multi-pass membrane protein</topology>
    </subcellularLocation>
</comment>
<dbReference type="NCBIfam" id="TIGR00317">
    <property type="entry name" value="cobS"/>
    <property type="match status" value="1"/>
</dbReference>
<sequence length="290" mass="30354">MSSETDQEPDSQVETRSRKTRDQHQVWLHGGKALAADTAACVRFFSRLPLPAVNTEDDPMSPPDFVRIARAAPLAGAIIALPAAGVGVALGFTQLPLLAVAVLLTAVLAATTGALHEDGLSDVADGFFGGATRERRLDIMKDSRIGAFGALALMISVFLRAVLLAALWQKFGPADAALLFLAGEALSRMLLVWQWQCLPSARPEGLGARFGKPSRSTVQQAFLVTLPVMLPAFFLLSLPALLLALVIAIAAAHATGRLAVTKIGGATGDVLGAVQQLTGLGFLAGMLMVP</sequence>
<evidence type="ECO:0000256" key="19">
    <source>
        <dbReference type="HAMAP-Rule" id="MF_00719"/>
    </source>
</evidence>
<evidence type="ECO:0000256" key="15">
    <source>
        <dbReference type="ARBA" id="ARBA00032605"/>
    </source>
</evidence>
<name>A0A0M6XZ85_9HYPH</name>
<comment type="cofactor">
    <cofactor evidence="1 19">
        <name>Mg(2+)</name>
        <dbReference type="ChEBI" id="CHEBI:18420"/>
    </cofactor>
</comment>
<proteinExistence type="inferred from homology"/>
<dbReference type="GO" id="GO:0008818">
    <property type="term" value="F:cobalamin 5'-phosphate synthase activity"/>
    <property type="evidence" value="ECO:0007669"/>
    <property type="project" value="UniProtKB-UniRule"/>
</dbReference>
<evidence type="ECO:0000256" key="2">
    <source>
        <dbReference type="ARBA" id="ARBA00004651"/>
    </source>
</evidence>